<dbReference type="EMBL" id="JARQDL010000012">
    <property type="protein sequence ID" value="MDT2946709.1"/>
    <property type="molecule type" value="Genomic_DNA"/>
</dbReference>
<sequence length="162" mass="18534">MMTGNKKRKLAKLWEIYLIFILWIAAMFLPATINQLKLSANFDIAKSRENYFYYLCVQKPVTSVVLFLLLIGIGVSCLQKWKINTFLSFSFMILYIYDLFLEVILGRIFVGVSLKTALSPETFVGLWRTLGLGFFLTSLLGSLFSILLFIYVVNISVDAKES</sequence>
<keyword evidence="1" id="KW-0812">Transmembrane</keyword>
<gene>
    <name evidence="2" type="ORF">P7I04_11840</name>
</gene>
<name>A0AAP5UCB2_9LACT</name>
<accession>A0AAP5UCB2</accession>
<feature type="transmembrane region" description="Helical" evidence="1">
    <location>
        <begin position="130"/>
        <end position="153"/>
    </location>
</feature>
<protein>
    <submittedName>
        <fullName evidence="2">Uncharacterized protein</fullName>
    </submittedName>
</protein>
<feature type="transmembrane region" description="Helical" evidence="1">
    <location>
        <begin position="86"/>
        <end position="110"/>
    </location>
</feature>
<dbReference type="Proteomes" id="UP001250218">
    <property type="component" value="Unassembled WGS sequence"/>
</dbReference>
<organism evidence="2 3">
    <name type="scientific">Lactococcus lactis</name>
    <dbReference type="NCBI Taxonomy" id="1358"/>
    <lineage>
        <taxon>Bacteria</taxon>
        <taxon>Bacillati</taxon>
        <taxon>Bacillota</taxon>
        <taxon>Bacilli</taxon>
        <taxon>Lactobacillales</taxon>
        <taxon>Streptococcaceae</taxon>
        <taxon>Lactococcus</taxon>
    </lineage>
</organism>
<feature type="transmembrane region" description="Helical" evidence="1">
    <location>
        <begin position="51"/>
        <end position="74"/>
    </location>
</feature>
<dbReference type="RefSeq" id="WP_230315082.1">
    <property type="nucleotide sequence ID" value="NZ_CABJEC010000005.1"/>
</dbReference>
<dbReference type="AlphaFoldDB" id="A0AAP5UCB2"/>
<evidence type="ECO:0000313" key="2">
    <source>
        <dbReference type="EMBL" id="MDT2946709.1"/>
    </source>
</evidence>
<comment type="caution">
    <text evidence="2">The sequence shown here is derived from an EMBL/GenBank/DDBJ whole genome shotgun (WGS) entry which is preliminary data.</text>
</comment>
<feature type="transmembrane region" description="Helical" evidence="1">
    <location>
        <begin position="12"/>
        <end position="31"/>
    </location>
</feature>
<keyword evidence="1" id="KW-0472">Membrane</keyword>
<evidence type="ECO:0000256" key="1">
    <source>
        <dbReference type="SAM" id="Phobius"/>
    </source>
</evidence>
<keyword evidence="1" id="KW-1133">Transmembrane helix</keyword>
<reference evidence="2" key="1">
    <citation type="submission" date="2023-03" db="EMBL/GenBank/DDBJ databases">
        <authorList>
            <person name="Shen W."/>
            <person name="Cai J."/>
        </authorList>
    </citation>
    <scope>NUCLEOTIDE SEQUENCE</scope>
    <source>
        <strain evidence="2">Y37</strain>
    </source>
</reference>
<evidence type="ECO:0000313" key="3">
    <source>
        <dbReference type="Proteomes" id="UP001250218"/>
    </source>
</evidence>
<proteinExistence type="predicted"/>